<proteinExistence type="predicted"/>
<dbReference type="OrthoDB" id="3350591at2759"/>
<dbReference type="InterPro" id="IPR022085">
    <property type="entry name" value="OpdG"/>
</dbReference>
<evidence type="ECO:0000313" key="1">
    <source>
        <dbReference type="EMBL" id="KAF2639177.1"/>
    </source>
</evidence>
<dbReference type="InterPro" id="IPR053204">
    <property type="entry name" value="Oxopyrrolidines_Biosynth-assoc"/>
</dbReference>
<protein>
    <submittedName>
        <fullName evidence="1">Uncharacterized protein</fullName>
    </submittedName>
</protein>
<dbReference type="AlphaFoldDB" id="A0A6A6RVJ1"/>
<sequence>MAREAIENEKVQQIVSSTQDEAQQIDQIAKIRNWFKPENGSAYYPAIQSYVQGTTSLNDALKTITTRVDEAISANKLSSMNWPDLWYSIIHTSKRITYHDTSLHTKLVVLVQAIKQLPDPASSDATKPFYSSLPDFSLAAREAYNDSPHYGSGNAASEIFAWANYNYFLAGLTASSVIDRSLYAIWALRAALEDNHDGDVAGYDAYVPAAAVWVFALGKKLYDKEEDLTPSNPNMGNPARGGELWTGGPEFSKKRWAFWGGRFRAVAGLEGVKDETKKVAKEAVEAMEKAEKD</sequence>
<name>A0A6A6RVJ1_9PLEO</name>
<accession>A0A6A6RVJ1</accession>
<keyword evidence="2" id="KW-1185">Reference proteome</keyword>
<reference evidence="1" key="1">
    <citation type="journal article" date="2020" name="Stud. Mycol.">
        <title>101 Dothideomycetes genomes: a test case for predicting lifestyles and emergence of pathogens.</title>
        <authorList>
            <person name="Haridas S."/>
            <person name="Albert R."/>
            <person name="Binder M."/>
            <person name="Bloem J."/>
            <person name="Labutti K."/>
            <person name="Salamov A."/>
            <person name="Andreopoulos B."/>
            <person name="Baker S."/>
            <person name="Barry K."/>
            <person name="Bills G."/>
            <person name="Bluhm B."/>
            <person name="Cannon C."/>
            <person name="Castanera R."/>
            <person name="Culley D."/>
            <person name="Daum C."/>
            <person name="Ezra D."/>
            <person name="Gonzalez J."/>
            <person name="Henrissat B."/>
            <person name="Kuo A."/>
            <person name="Liang C."/>
            <person name="Lipzen A."/>
            <person name="Lutzoni F."/>
            <person name="Magnuson J."/>
            <person name="Mondo S."/>
            <person name="Nolan M."/>
            <person name="Ohm R."/>
            <person name="Pangilinan J."/>
            <person name="Park H.-J."/>
            <person name="Ramirez L."/>
            <person name="Alfaro M."/>
            <person name="Sun H."/>
            <person name="Tritt A."/>
            <person name="Yoshinaga Y."/>
            <person name="Zwiers L.-H."/>
            <person name="Turgeon B."/>
            <person name="Goodwin S."/>
            <person name="Spatafora J."/>
            <person name="Crous P."/>
            <person name="Grigoriev I."/>
        </authorList>
    </citation>
    <scope>NUCLEOTIDE SEQUENCE</scope>
    <source>
        <strain evidence="1">CBS 473.64</strain>
    </source>
</reference>
<dbReference type="EMBL" id="MU006787">
    <property type="protein sequence ID" value="KAF2639177.1"/>
    <property type="molecule type" value="Genomic_DNA"/>
</dbReference>
<dbReference type="PANTHER" id="PTHR38797:SF4">
    <property type="entry name" value="NUCLEAR PORE COMPLEX PROTEIN NUP85"/>
    <property type="match status" value="1"/>
</dbReference>
<gene>
    <name evidence="1" type="ORF">P280DRAFT_55731</name>
</gene>
<dbReference type="Pfam" id="PF12311">
    <property type="entry name" value="DUF3632"/>
    <property type="match status" value="1"/>
</dbReference>
<dbReference type="PANTHER" id="PTHR38797">
    <property type="entry name" value="NUCLEAR PORE COMPLEX PROTEIN NUP85-RELATED"/>
    <property type="match status" value="1"/>
</dbReference>
<dbReference type="Proteomes" id="UP000799753">
    <property type="component" value="Unassembled WGS sequence"/>
</dbReference>
<evidence type="ECO:0000313" key="2">
    <source>
        <dbReference type="Proteomes" id="UP000799753"/>
    </source>
</evidence>
<organism evidence="1 2">
    <name type="scientific">Massarina eburnea CBS 473.64</name>
    <dbReference type="NCBI Taxonomy" id="1395130"/>
    <lineage>
        <taxon>Eukaryota</taxon>
        <taxon>Fungi</taxon>
        <taxon>Dikarya</taxon>
        <taxon>Ascomycota</taxon>
        <taxon>Pezizomycotina</taxon>
        <taxon>Dothideomycetes</taxon>
        <taxon>Pleosporomycetidae</taxon>
        <taxon>Pleosporales</taxon>
        <taxon>Massarineae</taxon>
        <taxon>Massarinaceae</taxon>
        <taxon>Massarina</taxon>
    </lineage>
</organism>